<gene>
    <name evidence="1" type="ORF">NDU88_004733</name>
</gene>
<evidence type="ECO:0000313" key="1">
    <source>
        <dbReference type="EMBL" id="KAJ1200912.1"/>
    </source>
</evidence>
<keyword evidence="2" id="KW-1185">Reference proteome</keyword>
<reference evidence="1" key="1">
    <citation type="journal article" date="2022" name="bioRxiv">
        <title>Sequencing and chromosome-scale assembly of the giantPleurodeles waltlgenome.</title>
        <authorList>
            <person name="Brown T."/>
            <person name="Elewa A."/>
            <person name="Iarovenko S."/>
            <person name="Subramanian E."/>
            <person name="Araus A.J."/>
            <person name="Petzold A."/>
            <person name="Susuki M."/>
            <person name="Suzuki K.-i.T."/>
            <person name="Hayashi T."/>
            <person name="Toyoda A."/>
            <person name="Oliveira C."/>
            <person name="Osipova E."/>
            <person name="Leigh N.D."/>
            <person name="Simon A."/>
            <person name="Yun M.H."/>
        </authorList>
    </citation>
    <scope>NUCLEOTIDE SEQUENCE</scope>
    <source>
        <strain evidence="1">20211129_DDA</strain>
        <tissue evidence="1">Liver</tissue>
    </source>
</reference>
<comment type="caution">
    <text evidence="1">The sequence shown here is derived from an EMBL/GenBank/DDBJ whole genome shotgun (WGS) entry which is preliminary data.</text>
</comment>
<protein>
    <submittedName>
        <fullName evidence="1">Uncharacterized protein</fullName>
    </submittedName>
</protein>
<evidence type="ECO:0000313" key="2">
    <source>
        <dbReference type="Proteomes" id="UP001066276"/>
    </source>
</evidence>
<proteinExistence type="predicted"/>
<accession>A0AAV7VL79</accession>
<name>A0AAV7VL79_PLEWA</name>
<dbReference type="AlphaFoldDB" id="A0AAV7VL79"/>
<organism evidence="1 2">
    <name type="scientific">Pleurodeles waltl</name>
    <name type="common">Iberian ribbed newt</name>
    <dbReference type="NCBI Taxonomy" id="8319"/>
    <lineage>
        <taxon>Eukaryota</taxon>
        <taxon>Metazoa</taxon>
        <taxon>Chordata</taxon>
        <taxon>Craniata</taxon>
        <taxon>Vertebrata</taxon>
        <taxon>Euteleostomi</taxon>
        <taxon>Amphibia</taxon>
        <taxon>Batrachia</taxon>
        <taxon>Caudata</taxon>
        <taxon>Salamandroidea</taxon>
        <taxon>Salamandridae</taxon>
        <taxon>Pleurodelinae</taxon>
        <taxon>Pleurodeles</taxon>
    </lineage>
</organism>
<sequence length="161" mass="17310">MCAGSRGSARDSIGRAASWVRAALELRRSRRAVSCVPLWGGVGSVSTGRAAAPTMTSCSVLGSGKTARGLRKPAVAVEPSDQRWTSKLFNSSSKILTYSAIIFLPVPLPLEDSFCCWLFPSFWGSFWKAPLSIELLALNSIVTTGKSSPCLQCTNRKKKEP</sequence>
<dbReference type="Proteomes" id="UP001066276">
    <property type="component" value="Chromosome 2_1"/>
</dbReference>
<dbReference type="EMBL" id="JANPWB010000003">
    <property type="protein sequence ID" value="KAJ1200912.1"/>
    <property type="molecule type" value="Genomic_DNA"/>
</dbReference>